<organism evidence="3 4">
    <name type="scientific">Filibacter tadaridae</name>
    <dbReference type="NCBI Taxonomy" id="2483811"/>
    <lineage>
        <taxon>Bacteria</taxon>
        <taxon>Bacillati</taxon>
        <taxon>Bacillota</taxon>
        <taxon>Bacilli</taxon>
        <taxon>Bacillales</taxon>
        <taxon>Caryophanaceae</taxon>
        <taxon>Filibacter</taxon>
    </lineage>
</organism>
<protein>
    <submittedName>
        <fullName evidence="3">Heat induced stress protein YflT</fullName>
    </submittedName>
</protein>
<dbReference type="AlphaFoldDB" id="A0A3P5XL33"/>
<keyword evidence="4" id="KW-1185">Reference proteome</keyword>
<reference evidence="3 4" key="1">
    <citation type="submission" date="2018-11" db="EMBL/GenBank/DDBJ databases">
        <authorList>
            <person name="Criscuolo A."/>
        </authorList>
    </citation>
    <scope>NUCLEOTIDE SEQUENCE [LARGE SCALE GENOMIC DNA]</scope>
    <source>
        <strain evidence="3">ATB-66</strain>
    </source>
</reference>
<name>A0A3P5XL33_9BACL</name>
<feature type="compositionally biased region" description="Basic and acidic residues" evidence="1">
    <location>
        <begin position="201"/>
        <end position="215"/>
    </location>
</feature>
<gene>
    <name evidence="3" type="ORF">FILTAD_02104</name>
</gene>
<sequence length="227" mass="25863">MADKKFVGTYNLEGQVLDEIAELKLQGYSENDMYVITNDKDTLKIVRGLTDVELRTSEDNWFDRFKAFLNGDEPVMQVFSQMGFTEDESSRYYDEVKNGSILLYVEKEEVKTLDDTQLNFREGYIDPNIGSNLIIADNTAAIPTATQGTAMNSTVNGELQLDDNRPYVVKDSIDPGNSMTGREETNTIAEKEEVVNDFDGTENKPLDEDWSERNRMNYGEPNNPDRY</sequence>
<dbReference type="Pfam" id="PF11181">
    <property type="entry name" value="YflT"/>
    <property type="match status" value="1"/>
</dbReference>
<dbReference type="InterPro" id="IPR025889">
    <property type="entry name" value="GSP17M-like_dom"/>
</dbReference>
<dbReference type="Proteomes" id="UP000270468">
    <property type="component" value="Unassembled WGS sequence"/>
</dbReference>
<evidence type="ECO:0000256" key="1">
    <source>
        <dbReference type="SAM" id="MobiDB-lite"/>
    </source>
</evidence>
<proteinExistence type="predicted"/>
<feature type="domain" description="General stress protein 17M-like" evidence="2">
    <location>
        <begin position="6"/>
        <end position="99"/>
    </location>
</feature>
<evidence type="ECO:0000313" key="3">
    <source>
        <dbReference type="EMBL" id="VDC29476.1"/>
    </source>
</evidence>
<dbReference type="EMBL" id="UXAV01000042">
    <property type="protein sequence ID" value="VDC29476.1"/>
    <property type="molecule type" value="Genomic_DNA"/>
</dbReference>
<evidence type="ECO:0000313" key="4">
    <source>
        <dbReference type="Proteomes" id="UP000270468"/>
    </source>
</evidence>
<dbReference type="RefSeq" id="WP_124070743.1">
    <property type="nucleotide sequence ID" value="NZ_CBCRXF010000001.1"/>
</dbReference>
<dbReference type="OrthoDB" id="2678178at2"/>
<accession>A0A3P5XL33</accession>
<evidence type="ECO:0000259" key="2">
    <source>
        <dbReference type="Pfam" id="PF11181"/>
    </source>
</evidence>
<feature type="region of interest" description="Disordered" evidence="1">
    <location>
        <begin position="196"/>
        <end position="227"/>
    </location>
</feature>